<accession>A0A6M5YR24</accession>
<feature type="region of interest" description="Disordered" evidence="1">
    <location>
        <begin position="514"/>
        <end position="573"/>
    </location>
</feature>
<gene>
    <name evidence="2" type="ORF">FTUN_3255</name>
</gene>
<reference evidence="3" key="1">
    <citation type="submission" date="2020-05" db="EMBL/GenBank/DDBJ databases">
        <title>Frigoriglobus tundricola gen. nov., sp. nov., a psychrotolerant cellulolytic planctomycete of the family Gemmataceae with two divergent copies of 16S rRNA gene.</title>
        <authorList>
            <person name="Kulichevskaya I.S."/>
            <person name="Ivanova A.A."/>
            <person name="Naumoff D.G."/>
            <person name="Beletsky A.V."/>
            <person name="Rijpstra W.I.C."/>
            <person name="Sinninghe Damste J.S."/>
            <person name="Mardanov A.V."/>
            <person name="Ravin N.V."/>
            <person name="Dedysh S.N."/>
        </authorList>
    </citation>
    <scope>NUCLEOTIDE SEQUENCE [LARGE SCALE GENOMIC DNA]</scope>
    <source>
        <strain evidence="3">PL17</strain>
    </source>
</reference>
<dbReference type="RefSeq" id="WP_171471440.1">
    <property type="nucleotide sequence ID" value="NZ_CP053452.2"/>
</dbReference>
<dbReference type="SUPFAM" id="SSF48452">
    <property type="entry name" value="TPR-like"/>
    <property type="match status" value="1"/>
</dbReference>
<evidence type="ECO:0000256" key="1">
    <source>
        <dbReference type="SAM" id="MobiDB-lite"/>
    </source>
</evidence>
<evidence type="ECO:0000313" key="2">
    <source>
        <dbReference type="EMBL" id="QJW95701.1"/>
    </source>
</evidence>
<dbReference type="AlphaFoldDB" id="A0A6M5YR24"/>
<protein>
    <submittedName>
        <fullName evidence="2">Uncharacterized protein</fullName>
    </submittedName>
</protein>
<sequence>MLTAATVQRGRALLRTDPDAAYQDLKRQRDEILAYDAIGDDARRQMVADLEAVMREVFVKGAEIKRQADAERAAVSRTRQRLNEFDRAQDAEAVDKNRIDQFRQLMQQARYELAYQEAQLMVQEKTVKGLPVPVTATASYIIGQQATQLREWKELVRIRQDRFLLAMMQTEKSHIPYPDEPPVHFPPAAVWRELTGLRRDAYLNSNLGPAPSPTQVQLKSVIEGAEVDLGDTKINDIPLFELLQTLSKKYNVSFVIMEEYFKADGQPNIKEEKPKLAATALRGLKLGNFLDIVLLSMNATYIVRPEYIEITTFDRRLEEKMTRVFPVADLAIPIPSSVNQQVLFQNQQFQNQNLAIFGQASLFGGGLQNLGGFGGFGGVGQGGLGQAGQMMGAGPFGNGANQLGNQANIGFGGGIAGVTGGNLGQFGNLGGQFGLQGGDQSRLLMNLIFETVAKGEWANIPGSRPMPGMGEDETPALPAAKLNSLGYYPPARALIVRGTTRYHSAASVKLKKGNDGMAAAPQKGDGRVVIGPNTPPAPKDPVNARPKDQVAAASPVKDPGPLVAADKPKMNNPKVDDVELRKRLGNDPRTMWSNAIDWTVTDPGLIVAAAEFLMEFDEFGAAVEVLKGNLRKGLATDDWAHEALAVALQAAAGSNPAEVERAAVSAVDLDPTSAKAYLKAARAEAGLKNHNQAVAFCRRAAACSPNDPTPYANALAYAEFATDVRSDAVMWAADNLLKRDWSTTDGIDYHKQTAERLPKLEAKLKANGRDTAPLARAIAEQAQRDLVIELLWQGNADLDLVVAEPVGSVCSATTKRTSAGGVLKADILEQRNDRSEVYTAASAFSGTYYVTVKQAFGKPIGGRATVKVTKFKGTPREVVDLIEVPLTGAAPVRIDLVGGSRVTLADVAEEVVTTSLRTESTGAPLTTGVSGIGGGVGTAGSMMSTPISSSGGSALPVVTAPTEMRMPGISSGTGDIRATYKLNPDRKTFSVTVDPVFSGTGEIAMPKVPLLPGGEGK</sequence>
<dbReference type="Proteomes" id="UP000503447">
    <property type="component" value="Chromosome"/>
</dbReference>
<keyword evidence="3" id="KW-1185">Reference proteome</keyword>
<dbReference type="KEGG" id="ftj:FTUN_3255"/>
<organism evidence="2 3">
    <name type="scientific">Frigoriglobus tundricola</name>
    <dbReference type="NCBI Taxonomy" id="2774151"/>
    <lineage>
        <taxon>Bacteria</taxon>
        <taxon>Pseudomonadati</taxon>
        <taxon>Planctomycetota</taxon>
        <taxon>Planctomycetia</taxon>
        <taxon>Gemmatales</taxon>
        <taxon>Gemmataceae</taxon>
        <taxon>Frigoriglobus</taxon>
    </lineage>
</organism>
<evidence type="ECO:0000313" key="3">
    <source>
        <dbReference type="Proteomes" id="UP000503447"/>
    </source>
</evidence>
<dbReference type="Gene3D" id="1.25.40.10">
    <property type="entry name" value="Tetratricopeptide repeat domain"/>
    <property type="match status" value="1"/>
</dbReference>
<proteinExistence type="predicted"/>
<dbReference type="InterPro" id="IPR011990">
    <property type="entry name" value="TPR-like_helical_dom_sf"/>
</dbReference>
<name>A0A6M5YR24_9BACT</name>
<dbReference type="EMBL" id="CP053452">
    <property type="protein sequence ID" value="QJW95701.1"/>
    <property type="molecule type" value="Genomic_DNA"/>
</dbReference>